<keyword evidence="3" id="KW-1003">Cell membrane</keyword>
<feature type="transmembrane region" description="Helical" evidence="13">
    <location>
        <begin position="729"/>
        <end position="750"/>
    </location>
</feature>
<dbReference type="GO" id="GO:0005886">
    <property type="term" value="C:plasma membrane"/>
    <property type="evidence" value="ECO:0007669"/>
    <property type="project" value="UniProtKB-SubCell"/>
</dbReference>
<dbReference type="FunFam" id="3.40.50.1000:FF:000001">
    <property type="entry name" value="Phospholipid-transporting ATPase IC"/>
    <property type="match status" value="1"/>
</dbReference>
<dbReference type="InterPro" id="IPR044492">
    <property type="entry name" value="P_typ_ATPase_HD_dom"/>
</dbReference>
<reference evidence="15 16" key="1">
    <citation type="submission" date="2019-10" db="EMBL/GenBank/DDBJ databases">
        <authorList>
            <person name="Blom J."/>
        </authorList>
    </citation>
    <scope>NUCLEOTIDE SEQUENCE [LARGE SCALE GENOMIC DNA]</scope>
    <source>
        <strain evidence="15 16">ES3154-GLU</strain>
    </source>
</reference>
<evidence type="ECO:0000256" key="13">
    <source>
        <dbReference type="SAM" id="Phobius"/>
    </source>
</evidence>
<keyword evidence="10 13" id="KW-1133">Transmembrane helix</keyword>
<keyword evidence="9" id="KW-1278">Translocase</keyword>
<dbReference type="GO" id="GO:0005524">
    <property type="term" value="F:ATP binding"/>
    <property type="evidence" value="ECO:0007669"/>
    <property type="project" value="UniProtKB-KW"/>
</dbReference>
<dbReference type="SUPFAM" id="SSF81653">
    <property type="entry name" value="Calcium ATPase, transduction domain A"/>
    <property type="match status" value="1"/>
</dbReference>
<feature type="transmembrane region" description="Helical" evidence="13">
    <location>
        <begin position="245"/>
        <end position="263"/>
    </location>
</feature>
<evidence type="ECO:0000256" key="10">
    <source>
        <dbReference type="ARBA" id="ARBA00022989"/>
    </source>
</evidence>
<dbReference type="InterPro" id="IPR008250">
    <property type="entry name" value="ATPase_P-typ_transduc_dom_A_sf"/>
</dbReference>
<evidence type="ECO:0000256" key="1">
    <source>
        <dbReference type="ARBA" id="ARBA00004651"/>
    </source>
</evidence>
<dbReference type="SFLD" id="SFLDG00002">
    <property type="entry name" value="C1.7:_P-type_atpase_like"/>
    <property type="match status" value="1"/>
</dbReference>
<dbReference type="SUPFAM" id="SSF81665">
    <property type="entry name" value="Calcium ATPase, transmembrane domain M"/>
    <property type="match status" value="1"/>
</dbReference>
<dbReference type="InterPro" id="IPR023298">
    <property type="entry name" value="ATPase_P-typ_TM_dom_sf"/>
</dbReference>
<dbReference type="FunFam" id="3.40.50.1000:FF:000028">
    <property type="entry name" value="Calcium-transporting P-type ATPase, putative"/>
    <property type="match status" value="1"/>
</dbReference>
<dbReference type="InterPro" id="IPR023299">
    <property type="entry name" value="ATPase_P-typ_cyto_dom_N"/>
</dbReference>
<dbReference type="InterPro" id="IPR018303">
    <property type="entry name" value="ATPase_P-typ_P_site"/>
</dbReference>
<evidence type="ECO:0000259" key="14">
    <source>
        <dbReference type="SMART" id="SM00831"/>
    </source>
</evidence>
<organism evidence="15 16">
    <name type="scientific">Oceanivirga miroungae</name>
    <dbReference type="NCBI Taxonomy" id="1130046"/>
    <lineage>
        <taxon>Bacteria</taxon>
        <taxon>Fusobacteriati</taxon>
        <taxon>Fusobacteriota</taxon>
        <taxon>Fusobacteriia</taxon>
        <taxon>Fusobacteriales</taxon>
        <taxon>Leptotrichiaceae</taxon>
        <taxon>Oceanivirga</taxon>
    </lineage>
</organism>
<dbReference type="Pfam" id="PF13246">
    <property type="entry name" value="Cation_ATPase"/>
    <property type="match status" value="1"/>
</dbReference>
<dbReference type="InterPro" id="IPR001757">
    <property type="entry name" value="P_typ_ATPase"/>
</dbReference>
<evidence type="ECO:0000256" key="2">
    <source>
        <dbReference type="ARBA" id="ARBA00005675"/>
    </source>
</evidence>
<keyword evidence="4 13" id="KW-0812">Transmembrane</keyword>
<dbReference type="GO" id="GO:0140352">
    <property type="term" value="P:export from cell"/>
    <property type="evidence" value="ECO:0007669"/>
    <property type="project" value="UniProtKB-ARBA"/>
</dbReference>
<dbReference type="SUPFAM" id="SSF56784">
    <property type="entry name" value="HAD-like"/>
    <property type="match status" value="1"/>
</dbReference>
<comment type="catalytic activity">
    <reaction evidence="12">
        <text>Ca(2+)(in) + ATP + H2O = Ca(2+)(out) + ADP + phosphate + H(+)</text>
        <dbReference type="Rhea" id="RHEA:18105"/>
        <dbReference type="ChEBI" id="CHEBI:15377"/>
        <dbReference type="ChEBI" id="CHEBI:15378"/>
        <dbReference type="ChEBI" id="CHEBI:29108"/>
        <dbReference type="ChEBI" id="CHEBI:30616"/>
        <dbReference type="ChEBI" id="CHEBI:43474"/>
        <dbReference type="ChEBI" id="CHEBI:456216"/>
        <dbReference type="EC" id="7.2.2.10"/>
    </reaction>
</comment>
<dbReference type="Gene3D" id="3.40.1110.10">
    <property type="entry name" value="Calcium-transporting ATPase, cytoplasmic domain N"/>
    <property type="match status" value="1"/>
</dbReference>
<dbReference type="InterPro" id="IPR023214">
    <property type="entry name" value="HAD_sf"/>
</dbReference>
<dbReference type="Pfam" id="PF00689">
    <property type="entry name" value="Cation_ATPase_C"/>
    <property type="match status" value="1"/>
</dbReference>
<dbReference type="Proteomes" id="UP000419017">
    <property type="component" value="Unassembled WGS sequence"/>
</dbReference>
<dbReference type="PANTHER" id="PTHR42861">
    <property type="entry name" value="CALCIUM-TRANSPORTING ATPASE"/>
    <property type="match status" value="1"/>
</dbReference>
<dbReference type="PRINTS" id="PR00120">
    <property type="entry name" value="HATPASE"/>
</dbReference>
<dbReference type="Pfam" id="PF00690">
    <property type="entry name" value="Cation_ATPase_N"/>
    <property type="match status" value="1"/>
</dbReference>
<keyword evidence="11 13" id="KW-0472">Membrane</keyword>
<dbReference type="PROSITE" id="PS00154">
    <property type="entry name" value="ATPASE_E1_E2"/>
    <property type="match status" value="1"/>
</dbReference>
<comment type="similarity">
    <text evidence="2">Belongs to the cation transport ATPase (P-type) (TC 3.A.3) family. Type IIA subfamily.</text>
</comment>
<sequence>MSLHNKKIEEIVSIFDTDLNKGLSNEEAKKRLEKNGKNELKEANKKTIFQIFFEQINDVMIYVLIVAAVITTIVNKEFTDAIIILLVVIVNAVVGVTQELKAGKALEALKKMTNPKAVVIRSGKTFEINSSDLVVGDIVLLDAGRVVPADLRLVETSSLQIEESSFTGESVPVNKDASVILEEDTLMSDRINLAFMSTLVSYGRAKGVVIATSNDTQIGKIADMLDTEDEKTPLQVKMNKLGKQLGYIAIVICVLIFVIGIMQKRGAVEMLITSISLAVAAIPEGLVAIIAIVLSLGVTRMSKKNAIIKKLPAVETLGSVNYICSDKTGTLTQNKMTVVKTFTKDIDENLLTKAFILSSDAKIEGDIQIGDPTELALIAKGINEGILRDSLDELHPRVDEYSFDSDRKLMSTLVKNKDSFRVYTKGALDNLLKISTHIVVDGNVVEFTDSLKEEVLEKAHDMAKEALRVLAVAYKDTDTKISSDEFENNLVFIGISGMIDPPRMQAFDSIKKAHKAGIAVVMITGDHKDTAFAIAKNLNIASSEDQTISGPELEEMSDEMLEKVVTNYRVFSRVSPVHKVRIVKALRKNNNIVSMTGDGVNDAPSLKSADIGVAMGITGTDVAKGASSMILTDDDFSTIVVAIEEGRNIYDNIKKAIIFLLSCNLGEVISIFIATILAWPIPLIATQILWINLVTDSLPALALGVDPISTDQMSKKPRDKDENFFSQGAWFRALVGGTLIGTLTLSAFVIGLIEKGYSLNTLSMADEPSLAYARTMAFIVLTVSQLFYAYTTRSSEESLIKIGIFKNKFLNYSLIIGLVLQFSLLYIPVLSDAFKVTKLSIFDLDIVILFALIPVIVNELIKKFIKFK</sequence>
<feature type="transmembrane region" description="Helical" evidence="13">
    <location>
        <begin position="687"/>
        <end position="708"/>
    </location>
</feature>
<feature type="domain" description="Cation-transporting P-type ATPase N-terminal" evidence="14">
    <location>
        <begin position="2"/>
        <end position="76"/>
    </location>
</feature>
<keyword evidence="8" id="KW-0460">Magnesium</keyword>
<protein>
    <submittedName>
        <fullName evidence="15">Mg2+ transport protein</fullName>
    </submittedName>
</protein>
<dbReference type="Pfam" id="PF00122">
    <property type="entry name" value="E1-E2_ATPase"/>
    <property type="match status" value="1"/>
</dbReference>
<evidence type="ECO:0000256" key="4">
    <source>
        <dbReference type="ARBA" id="ARBA00022692"/>
    </source>
</evidence>
<name>A0A6I8MCS3_9FUSO</name>
<evidence type="ECO:0000256" key="12">
    <source>
        <dbReference type="ARBA" id="ARBA00048694"/>
    </source>
</evidence>
<evidence type="ECO:0000256" key="8">
    <source>
        <dbReference type="ARBA" id="ARBA00022842"/>
    </source>
</evidence>
<dbReference type="Gene3D" id="1.20.1110.10">
    <property type="entry name" value="Calcium-transporting ATPase, transmembrane domain"/>
    <property type="match status" value="3"/>
</dbReference>
<dbReference type="NCBIfam" id="TIGR01494">
    <property type="entry name" value="ATPase_P-type"/>
    <property type="match status" value="3"/>
</dbReference>
<evidence type="ECO:0000256" key="3">
    <source>
        <dbReference type="ARBA" id="ARBA00022475"/>
    </source>
</evidence>
<evidence type="ECO:0000256" key="7">
    <source>
        <dbReference type="ARBA" id="ARBA00022840"/>
    </source>
</evidence>
<dbReference type="Gene3D" id="3.40.50.1000">
    <property type="entry name" value="HAD superfamily/HAD-like"/>
    <property type="match status" value="1"/>
</dbReference>
<comment type="subcellular location">
    <subcellularLocation>
        <location evidence="1">Cell membrane</location>
        <topology evidence="1">Multi-pass membrane protein</topology>
    </subcellularLocation>
</comment>
<dbReference type="PRINTS" id="PR00119">
    <property type="entry name" value="CATATPASE"/>
</dbReference>
<keyword evidence="16" id="KW-1185">Reference proteome</keyword>
<gene>
    <name evidence="15" type="ORF">OMES3154_00565</name>
</gene>
<dbReference type="FunFam" id="1.20.1110.10:FF:000065">
    <property type="entry name" value="Sarcoplasmic/endoplasmic reticulum calcium ATPase 1"/>
    <property type="match status" value="1"/>
</dbReference>
<keyword evidence="6" id="KW-0547">Nucleotide-binding</keyword>
<dbReference type="InterPro" id="IPR004014">
    <property type="entry name" value="ATPase_P-typ_cation-transptr_N"/>
</dbReference>
<evidence type="ECO:0000313" key="15">
    <source>
        <dbReference type="EMBL" id="VWL85282.1"/>
    </source>
</evidence>
<dbReference type="EMBL" id="CABWIB010000001">
    <property type="protein sequence ID" value="VWL85282.1"/>
    <property type="molecule type" value="Genomic_DNA"/>
</dbReference>
<dbReference type="InterPro" id="IPR059000">
    <property type="entry name" value="ATPase_P-type_domA"/>
</dbReference>
<dbReference type="SUPFAM" id="SSF81660">
    <property type="entry name" value="Metal cation-transporting ATPase, ATP-binding domain N"/>
    <property type="match status" value="1"/>
</dbReference>
<feature type="transmembrane region" description="Helical" evidence="13">
    <location>
        <begin position="770"/>
        <end position="788"/>
    </location>
</feature>
<dbReference type="GO" id="GO:0005388">
    <property type="term" value="F:P-type calcium transporter activity"/>
    <property type="evidence" value="ECO:0007669"/>
    <property type="project" value="UniProtKB-EC"/>
</dbReference>
<dbReference type="InterPro" id="IPR036412">
    <property type="entry name" value="HAD-like_sf"/>
</dbReference>
<dbReference type="AlphaFoldDB" id="A0A6I8MCS3"/>
<evidence type="ECO:0000256" key="6">
    <source>
        <dbReference type="ARBA" id="ARBA00022741"/>
    </source>
</evidence>
<feature type="transmembrane region" description="Helical" evidence="13">
    <location>
        <begin position="657"/>
        <end position="681"/>
    </location>
</feature>
<dbReference type="GO" id="GO:0016887">
    <property type="term" value="F:ATP hydrolysis activity"/>
    <property type="evidence" value="ECO:0007669"/>
    <property type="project" value="InterPro"/>
</dbReference>
<accession>A0A6I8MCS3</accession>
<feature type="transmembrane region" description="Helical" evidence="13">
    <location>
        <begin position="81"/>
        <end position="100"/>
    </location>
</feature>
<evidence type="ECO:0000313" key="16">
    <source>
        <dbReference type="Proteomes" id="UP000419017"/>
    </source>
</evidence>
<evidence type="ECO:0000256" key="5">
    <source>
        <dbReference type="ARBA" id="ARBA00022723"/>
    </source>
</evidence>
<proteinExistence type="inferred from homology"/>
<dbReference type="GO" id="GO:0046872">
    <property type="term" value="F:metal ion binding"/>
    <property type="evidence" value="ECO:0007669"/>
    <property type="project" value="UniProtKB-KW"/>
</dbReference>
<feature type="transmembrane region" description="Helical" evidence="13">
    <location>
        <begin position="59"/>
        <end position="75"/>
    </location>
</feature>
<keyword evidence="5" id="KW-0479">Metal-binding</keyword>
<feature type="transmembrane region" description="Helical" evidence="13">
    <location>
        <begin position="275"/>
        <end position="299"/>
    </location>
</feature>
<feature type="transmembrane region" description="Helical" evidence="13">
    <location>
        <begin position="841"/>
        <end position="861"/>
    </location>
</feature>
<keyword evidence="7" id="KW-0067">ATP-binding</keyword>
<dbReference type="SFLD" id="SFLDF00027">
    <property type="entry name" value="p-type_atpase"/>
    <property type="match status" value="1"/>
</dbReference>
<evidence type="ECO:0000256" key="11">
    <source>
        <dbReference type="ARBA" id="ARBA00023136"/>
    </source>
</evidence>
<dbReference type="InterPro" id="IPR006068">
    <property type="entry name" value="ATPase_P-typ_cation-transptr_C"/>
</dbReference>
<dbReference type="SFLD" id="SFLDS00003">
    <property type="entry name" value="Haloacid_Dehalogenase"/>
    <property type="match status" value="1"/>
</dbReference>
<dbReference type="RefSeq" id="WP_156683290.1">
    <property type="nucleotide sequence ID" value="NZ_CABWIB010000001.1"/>
</dbReference>
<evidence type="ECO:0000256" key="9">
    <source>
        <dbReference type="ARBA" id="ARBA00022967"/>
    </source>
</evidence>
<dbReference type="FunFam" id="2.70.150.10:FF:000016">
    <property type="entry name" value="Calcium-transporting P-type ATPase putative"/>
    <property type="match status" value="1"/>
</dbReference>
<feature type="transmembrane region" description="Helical" evidence="13">
    <location>
        <begin position="809"/>
        <end position="829"/>
    </location>
</feature>
<dbReference type="SMART" id="SM00831">
    <property type="entry name" value="Cation_ATPase_N"/>
    <property type="match status" value="1"/>
</dbReference>